<evidence type="ECO:0000256" key="2">
    <source>
        <dbReference type="ARBA" id="ARBA00023125"/>
    </source>
</evidence>
<dbReference type="PANTHER" id="PTHR46797">
    <property type="entry name" value="HTH-TYPE TRANSCRIPTIONAL REGULATOR"/>
    <property type="match status" value="1"/>
</dbReference>
<protein>
    <submittedName>
        <fullName evidence="5">Helix-turn-helix transcriptional regulator</fullName>
    </submittedName>
</protein>
<reference evidence="5" key="1">
    <citation type="submission" date="2020-04" db="EMBL/GenBank/DDBJ databases">
        <title>Deep metagenomics examines the oral microbiome during advanced dental caries in children, revealing novel taxa and co-occurrences with host molecules.</title>
        <authorList>
            <person name="Baker J.L."/>
            <person name="Morton J.T."/>
            <person name="Dinis M."/>
            <person name="Alvarez R."/>
            <person name="Tran N.C."/>
            <person name="Knight R."/>
            <person name="Edlund A."/>
        </authorList>
    </citation>
    <scope>NUCLEOTIDE SEQUENCE</scope>
    <source>
        <strain evidence="5">JCVI_32_bin.24</strain>
    </source>
</reference>
<dbReference type="GO" id="GO:0003700">
    <property type="term" value="F:DNA-binding transcription factor activity"/>
    <property type="evidence" value="ECO:0007669"/>
    <property type="project" value="TreeGrafter"/>
</dbReference>
<organism evidence="5 6">
    <name type="scientific">Dechloromonas agitata</name>
    <dbReference type="NCBI Taxonomy" id="73030"/>
    <lineage>
        <taxon>Bacteria</taxon>
        <taxon>Pseudomonadati</taxon>
        <taxon>Pseudomonadota</taxon>
        <taxon>Betaproteobacteria</taxon>
        <taxon>Rhodocyclales</taxon>
        <taxon>Azonexaceae</taxon>
        <taxon>Dechloromonas</taxon>
    </lineage>
</organism>
<feature type="domain" description="HTH cro/C1-type" evidence="4">
    <location>
        <begin position="10"/>
        <end position="64"/>
    </location>
</feature>
<evidence type="ECO:0000259" key="4">
    <source>
        <dbReference type="PROSITE" id="PS50943"/>
    </source>
</evidence>
<keyword evidence="1" id="KW-0805">Transcription regulation</keyword>
<evidence type="ECO:0000256" key="3">
    <source>
        <dbReference type="ARBA" id="ARBA00023163"/>
    </source>
</evidence>
<evidence type="ECO:0000313" key="5">
    <source>
        <dbReference type="EMBL" id="MBF1165491.1"/>
    </source>
</evidence>
<sequence length="138" mass="15668">MKKTFMGVRLKRLREERGLTQIALARALELSPSYLNQLEQNQRPLTVPVLLKLNAVFGVDVQLFSEDDEARLITDLRELFDEQSDCDAVSLAEIRELAANMPSVARTLLRLTKNQRASQEREEAWAARLGLDRSELGS</sequence>
<dbReference type="GO" id="GO:0005829">
    <property type="term" value="C:cytosol"/>
    <property type="evidence" value="ECO:0007669"/>
    <property type="project" value="TreeGrafter"/>
</dbReference>
<dbReference type="InterPro" id="IPR010982">
    <property type="entry name" value="Lambda_DNA-bd_dom_sf"/>
</dbReference>
<evidence type="ECO:0000256" key="1">
    <source>
        <dbReference type="ARBA" id="ARBA00023015"/>
    </source>
</evidence>
<keyword evidence="2" id="KW-0238">DNA-binding</keyword>
<dbReference type="Proteomes" id="UP000718593">
    <property type="component" value="Unassembled WGS sequence"/>
</dbReference>
<dbReference type="PROSITE" id="PS50943">
    <property type="entry name" value="HTH_CROC1"/>
    <property type="match status" value="1"/>
</dbReference>
<dbReference type="InterPro" id="IPR050807">
    <property type="entry name" value="TransReg_Diox_bact_type"/>
</dbReference>
<evidence type="ECO:0000313" key="6">
    <source>
        <dbReference type="Proteomes" id="UP000718593"/>
    </source>
</evidence>
<dbReference type="AlphaFoldDB" id="A0A930BUF4"/>
<dbReference type="Pfam" id="PF01381">
    <property type="entry name" value="HTH_3"/>
    <property type="match status" value="1"/>
</dbReference>
<proteinExistence type="predicted"/>
<dbReference type="GO" id="GO:0003677">
    <property type="term" value="F:DNA binding"/>
    <property type="evidence" value="ECO:0007669"/>
    <property type="project" value="UniProtKB-KW"/>
</dbReference>
<dbReference type="PANTHER" id="PTHR46797:SF23">
    <property type="entry name" value="HTH-TYPE TRANSCRIPTIONAL REGULATOR SUTR"/>
    <property type="match status" value="1"/>
</dbReference>
<dbReference type="SMART" id="SM00530">
    <property type="entry name" value="HTH_XRE"/>
    <property type="match status" value="1"/>
</dbReference>
<feature type="non-terminal residue" evidence="5">
    <location>
        <position position="138"/>
    </location>
</feature>
<dbReference type="Gene3D" id="1.10.260.40">
    <property type="entry name" value="lambda repressor-like DNA-binding domains"/>
    <property type="match status" value="1"/>
</dbReference>
<keyword evidence="3" id="KW-0804">Transcription</keyword>
<dbReference type="EMBL" id="JABZMI010000216">
    <property type="protein sequence ID" value="MBF1165491.1"/>
    <property type="molecule type" value="Genomic_DNA"/>
</dbReference>
<dbReference type="CDD" id="cd00093">
    <property type="entry name" value="HTH_XRE"/>
    <property type="match status" value="1"/>
</dbReference>
<comment type="caution">
    <text evidence="5">The sequence shown here is derived from an EMBL/GenBank/DDBJ whole genome shotgun (WGS) entry which is preliminary data.</text>
</comment>
<accession>A0A930BUF4</accession>
<gene>
    <name evidence="5" type="ORF">HXL68_10655</name>
</gene>
<name>A0A930BUF4_9RHOO</name>
<dbReference type="InterPro" id="IPR001387">
    <property type="entry name" value="Cro/C1-type_HTH"/>
</dbReference>
<dbReference type="SUPFAM" id="SSF47413">
    <property type="entry name" value="lambda repressor-like DNA-binding domains"/>
    <property type="match status" value="1"/>
</dbReference>